<name>A0A6A6HHA0_VIRVR</name>
<organism evidence="2 3">
    <name type="scientific">Viridothelium virens</name>
    <name type="common">Speckled blister lichen</name>
    <name type="synonym">Trypethelium virens</name>
    <dbReference type="NCBI Taxonomy" id="1048519"/>
    <lineage>
        <taxon>Eukaryota</taxon>
        <taxon>Fungi</taxon>
        <taxon>Dikarya</taxon>
        <taxon>Ascomycota</taxon>
        <taxon>Pezizomycotina</taxon>
        <taxon>Dothideomycetes</taxon>
        <taxon>Dothideomycetes incertae sedis</taxon>
        <taxon>Trypetheliales</taxon>
        <taxon>Trypetheliaceae</taxon>
        <taxon>Viridothelium</taxon>
    </lineage>
</organism>
<feature type="region of interest" description="Disordered" evidence="1">
    <location>
        <begin position="249"/>
        <end position="409"/>
    </location>
</feature>
<dbReference type="PANTHER" id="PTHR35006:SF3">
    <property type="entry name" value="GLYOXALASE FAMILY PROTEIN (AFU_ORTHOLOGUE AFUA_3G06020)"/>
    <property type="match status" value="1"/>
</dbReference>
<evidence type="ECO:0000256" key="1">
    <source>
        <dbReference type="SAM" id="MobiDB-lite"/>
    </source>
</evidence>
<protein>
    <recommendedName>
        <fullName evidence="4">VOC domain-containing protein</fullName>
    </recommendedName>
</protein>
<feature type="compositionally biased region" description="Basic residues" evidence="1">
    <location>
        <begin position="605"/>
        <end position="615"/>
    </location>
</feature>
<dbReference type="Gene3D" id="3.10.180.10">
    <property type="entry name" value="2,3-Dihydroxybiphenyl 1,2-Dioxygenase, domain 1"/>
    <property type="match status" value="1"/>
</dbReference>
<evidence type="ECO:0000313" key="3">
    <source>
        <dbReference type="Proteomes" id="UP000800092"/>
    </source>
</evidence>
<dbReference type="AlphaFoldDB" id="A0A6A6HHA0"/>
<reference evidence="2" key="1">
    <citation type="journal article" date="2020" name="Stud. Mycol.">
        <title>101 Dothideomycetes genomes: a test case for predicting lifestyles and emergence of pathogens.</title>
        <authorList>
            <person name="Haridas S."/>
            <person name="Albert R."/>
            <person name="Binder M."/>
            <person name="Bloem J."/>
            <person name="Labutti K."/>
            <person name="Salamov A."/>
            <person name="Andreopoulos B."/>
            <person name="Baker S."/>
            <person name="Barry K."/>
            <person name="Bills G."/>
            <person name="Bluhm B."/>
            <person name="Cannon C."/>
            <person name="Castanera R."/>
            <person name="Culley D."/>
            <person name="Daum C."/>
            <person name="Ezra D."/>
            <person name="Gonzalez J."/>
            <person name="Henrissat B."/>
            <person name="Kuo A."/>
            <person name="Liang C."/>
            <person name="Lipzen A."/>
            <person name="Lutzoni F."/>
            <person name="Magnuson J."/>
            <person name="Mondo S."/>
            <person name="Nolan M."/>
            <person name="Ohm R."/>
            <person name="Pangilinan J."/>
            <person name="Park H.-J."/>
            <person name="Ramirez L."/>
            <person name="Alfaro M."/>
            <person name="Sun H."/>
            <person name="Tritt A."/>
            <person name="Yoshinaga Y."/>
            <person name="Zwiers L.-H."/>
            <person name="Turgeon B."/>
            <person name="Goodwin S."/>
            <person name="Spatafora J."/>
            <person name="Crous P."/>
            <person name="Grigoriev I."/>
        </authorList>
    </citation>
    <scope>NUCLEOTIDE SEQUENCE</scope>
    <source>
        <strain evidence="2">Tuck. ex Michener</strain>
    </source>
</reference>
<sequence length="685" mass="73459">MSNLTLSLTVAHLPTACSFYLSTLQPLGFHYVCEDAGCVGLGSKGPSLYLCQGSSSRASRTRIVFSAEDRISVREVYAAALEAGAVPSQPPEYRNFDTGEFGAAIFDFDGNVIEAVYPGDGPPAEGSKAPRNGSILTWSQDVANQSAPVPSRVTARTVASDARSAVDANRSVTSKSVKSAMPGGTDDISSVKTTKTAAPTKSATEGDKVGQTLATTLLGAAAGAAIAYGWSKVDDEMWKKESADAKSEAEAHFAKEERSSRGSKLERRRSASVEPTRSVARSQTFPIAETPPSRSYRAIEAPPSRWSRISHRDPTVIDRGESERSRHSLRAIEAPPPKSVRSQSATRSTRTSKSRPSEFAENRSVARSASLKSHRDPTVASAATFKSPRSTRTMKTSGTSRGDKAPTEVVSRRTVVLPEVDSVPAPKSTRSVSTPTAGMAGVSEVFKGMHNAYERANQLYNEFQDFKAASVPLPASKANSESGRSRRASAADVPLPASKANSRVSRRSAYHSAVEAPASRSKANDVVERVEYYSAAGIPLPESRKNSSIGAQSYLPGVRDKAKYPAGTEIALPESSNEKILDDLETLAPDDSASRAGSPPPLPAPRHRSPSRRSRHSDVGRSRDHRQNGYEYIIRPYAVSEASDSSTIKPGRRYRRRDSGISLPVRPKRRISFGRGKGSLANSAF</sequence>
<feature type="compositionally biased region" description="Low complexity" evidence="1">
    <location>
        <begin position="190"/>
        <end position="203"/>
    </location>
</feature>
<evidence type="ECO:0000313" key="2">
    <source>
        <dbReference type="EMBL" id="KAF2237505.1"/>
    </source>
</evidence>
<feature type="compositionally biased region" description="Basic and acidic residues" evidence="1">
    <location>
        <begin position="616"/>
        <end position="628"/>
    </location>
</feature>
<accession>A0A6A6HHA0</accession>
<dbReference type="OrthoDB" id="10249419at2759"/>
<feature type="compositionally biased region" description="Basic and acidic residues" evidence="1">
    <location>
        <begin position="249"/>
        <end position="271"/>
    </location>
</feature>
<feature type="region of interest" description="Disordered" evidence="1">
    <location>
        <begin position="583"/>
        <end position="667"/>
    </location>
</feature>
<dbReference type="InterPro" id="IPR029068">
    <property type="entry name" value="Glyas_Bleomycin-R_OHBP_Dase"/>
</dbReference>
<feature type="region of interest" description="Disordered" evidence="1">
    <location>
        <begin position="475"/>
        <end position="523"/>
    </location>
</feature>
<keyword evidence="3" id="KW-1185">Reference proteome</keyword>
<evidence type="ECO:0008006" key="4">
    <source>
        <dbReference type="Google" id="ProtNLM"/>
    </source>
</evidence>
<dbReference type="EMBL" id="ML991780">
    <property type="protein sequence ID" value="KAF2237505.1"/>
    <property type="molecule type" value="Genomic_DNA"/>
</dbReference>
<feature type="compositionally biased region" description="Polar residues" evidence="1">
    <location>
        <begin position="273"/>
        <end position="285"/>
    </location>
</feature>
<feature type="compositionally biased region" description="Polar residues" evidence="1">
    <location>
        <begin position="387"/>
        <end position="400"/>
    </location>
</feature>
<feature type="region of interest" description="Disordered" evidence="1">
    <location>
        <begin position="146"/>
        <end position="206"/>
    </location>
</feature>
<gene>
    <name evidence="2" type="ORF">EV356DRAFT_530223</name>
</gene>
<proteinExistence type="predicted"/>
<dbReference type="PANTHER" id="PTHR35006">
    <property type="entry name" value="GLYOXALASE FAMILY PROTEIN (AFU_ORTHOLOGUE AFUA_5G14830)"/>
    <property type="match status" value="1"/>
</dbReference>
<feature type="compositionally biased region" description="Basic and acidic residues" evidence="1">
    <location>
        <begin position="310"/>
        <end position="326"/>
    </location>
</feature>
<dbReference type="Proteomes" id="UP000800092">
    <property type="component" value="Unassembled WGS sequence"/>
</dbReference>
<dbReference type="SUPFAM" id="SSF54593">
    <property type="entry name" value="Glyoxalase/Bleomycin resistance protein/Dihydroxybiphenyl dioxygenase"/>
    <property type="match status" value="1"/>
</dbReference>
<feature type="compositionally biased region" description="Low complexity" evidence="1">
    <location>
        <begin position="339"/>
        <end position="351"/>
    </location>
</feature>